<keyword evidence="2" id="KW-0812">Transmembrane</keyword>
<name>W7AGM0_9APIC</name>
<gene>
    <name evidence="3" type="ORF">C922_05165</name>
</gene>
<dbReference type="VEuPathDB" id="PlasmoDB:C922_05165"/>
<protein>
    <submittedName>
        <fullName evidence="3">Uncharacterized protein</fullName>
    </submittedName>
</protein>
<keyword evidence="4" id="KW-1185">Reference proteome</keyword>
<evidence type="ECO:0000313" key="4">
    <source>
        <dbReference type="Proteomes" id="UP000030640"/>
    </source>
</evidence>
<accession>W7AGM0</accession>
<evidence type="ECO:0000313" key="3">
    <source>
        <dbReference type="EMBL" id="EUD64451.1"/>
    </source>
</evidence>
<evidence type="ECO:0000256" key="1">
    <source>
        <dbReference type="SAM" id="MobiDB-lite"/>
    </source>
</evidence>
<feature type="region of interest" description="Disordered" evidence="1">
    <location>
        <begin position="317"/>
        <end position="378"/>
    </location>
</feature>
<feature type="transmembrane region" description="Helical" evidence="2">
    <location>
        <begin position="476"/>
        <end position="498"/>
    </location>
</feature>
<evidence type="ECO:0000256" key="2">
    <source>
        <dbReference type="SAM" id="Phobius"/>
    </source>
</evidence>
<keyword evidence="2" id="KW-0472">Membrane</keyword>
<dbReference type="EMBL" id="KI965501">
    <property type="protein sequence ID" value="EUD64451.1"/>
    <property type="molecule type" value="Genomic_DNA"/>
</dbReference>
<dbReference type="GeneID" id="20040439"/>
<proteinExistence type="predicted"/>
<feature type="compositionally biased region" description="Low complexity" evidence="1">
    <location>
        <begin position="416"/>
        <end position="429"/>
    </location>
</feature>
<feature type="region of interest" description="Disordered" evidence="1">
    <location>
        <begin position="390"/>
        <end position="476"/>
    </location>
</feature>
<keyword evidence="2" id="KW-1133">Transmembrane helix</keyword>
<sequence length="527" mass="57268">MASWFLDPWEIKNEGNWYRRNAGDCTKGSPDRKYCYKPWLGKVRIQNPNLKSWLDEVSEQSQQVWKTRLLEKQVGTTRKWRDNTGLPMKWPDLIDCVIRNAIERAPTDASEEDNKADACWSKGYWRTLVEIDGGKTTLDDNNRGQQLMGIIGCIIMGLNIQEKGGRDEEVRKYLEECGEVNSILSFGRDVTEYIRTEDIESLKKLSQNCKKKGEKFKCEASSWSFLLSILIGLDRCIVNRGRYELSPWMEGTALSSSQSRYFTIPQNNTKIRVGDSNLDEKAINIKVSSQGWQQYISQDHQKAVNAKAQKRKEIEDKLTATLPVDSGEDGKGRAESAVPRPAASSVGLTPKATEAEKDEPAQGVASATGGGKPQGNENGVERAAIAAANEGEHETAPTYSQAGAEPKGDEGELILGKSGSDPKSPTGPSGTSGGGSEVSGVIGDELPPVNSGGGKARGGTRESSTTTDPGATSGGVVGGAIGGLVVALLGAASIYGIYRIRGTKRKPQRRETRLEANRVGYAGYAYH</sequence>
<feature type="compositionally biased region" description="Polar residues" evidence="1">
    <location>
        <begin position="461"/>
        <end position="470"/>
    </location>
</feature>
<dbReference type="AlphaFoldDB" id="W7AGM0"/>
<organism evidence="3 4">
    <name type="scientific">Plasmodium inui San Antonio 1</name>
    <dbReference type="NCBI Taxonomy" id="1237626"/>
    <lineage>
        <taxon>Eukaryota</taxon>
        <taxon>Sar</taxon>
        <taxon>Alveolata</taxon>
        <taxon>Apicomplexa</taxon>
        <taxon>Aconoidasida</taxon>
        <taxon>Haemosporida</taxon>
        <taxon>Plasmodiidae</taxon>
        <taxon>Plasmodium</taxon>
        <taxon>Plasmodium (Plasmodium)</taxon>
    </lineage>
</organism>
<reference evidence="3 4" key="1">
    <citation type="submission" date="2013-02" db="EMBL/GenBank/DDBJ databases">
        <title>The Genome Sequence of Plasmodium inui San Antonio 1.</title>
        <authorList>
            <consortium name="The Broad Institute Genome Sequencing Platform"/>
            <consortium name="The Broad Institute Genome Sequencing Center for Infectious Disease"/>
            <person name="Neafsey D."/>
            <person name="Cheeseman I."/>
            <person name="Volkman S."/>
            <person name="Adams J."/>
            <person name="Walker B."/>
            <person name="Young S.K."/>
            <person name="Zeng Q."/>
            <person name="Gargeya S."/>
            <person name="Fitzgerald M."/>
            <person name="Haas B."/>
            <person name="Abouelleil A."/>
            <person name="Alvarado L."/>
            <person name="Arachchi H.M."/>
            <person name="Berlin A.M."/>
            <person name="Chapman S.B."/>
            <person name="Dewar J."/>
            <person name="Goldberg J."/>
            <person name="Griggs A."/>
            <person name="Gujja S."/>
            <person name="Hansen M."/>
            <person name="Howarth C."/>
            <person name="Imamovic A."/>
            <person name="Larimer J."/>
            <person name="McCowan C."/>
            <person name="Murphy C."/>
            <person name="Neiman D."/>
            <person name="Pearson M."/>
            <person name="Priest M."/>
            <person name="Roberts A."/>
            <person name="Saif S."/>
            <person name="Shea T."/>
            <person name="Sisk P."/>
            <person name="Sykes S."/>
            <person name="Wortman J."/>
            <person name="Nusbaum C."/>
            <person name="Birren B."/>
        </authorList>
    </citation>
    <scope>NUCLEOTIDE SEQUENCE [LARGE SCALE GENOMIC DNA]</scope>
    <source>
        <strain evidence="3 4">San Antonio 1</strain>
    </source>
</reference>
<dbReference type="RefSeq" id="XP_008818959.1">
    <property type="nucleotide sequence ID" value="XM_008820737.1"/>
</dbReference>
<dbReference type="Proteomes" id="UP000030640">
    <property type="component" value="Unassembled WGS sequence"/>
</dbReference>